<evidence type="ECO:0000256" key="10">
    <source>
        <dbReference type="PROSITE-ProRule" id="PRU10141"/>
    </source>
</evidence>
<evidence type="ECO:0000256" key="6">
    <source>
        <dbReference type="ARBA" id="ARBA00022741"/>
    </source>
</evidence>
<dbReference type="InterPro" id="IPR051180">
    <property type="entry name" value="IKK"/>
</dbReference>
<keyword evidence="3" id="KW-0963">Cytoplasm</keyword>
<dbReference type="GO" id="GO:0005737">
    <property type="term" value="C:cytoplasm"/>
    <property type="evidence" value="ECO:0007669"/>
    <property type="project" value="UniProtKB-SubCell"/>
</dbReference>
<feature type="domain" description="Protein kinase" evidence="11">
    <location>
        <begin position="12"/>
        <end position="304"/>
    </location>
</feature>
<dbReference type="AlphaFoldDB" id="A0AA88YE72"/>
<dbReference type="PROSITE" id="PS00107">
    <property type="entry name" value="PROTEIN_KINASE_ATP"/>
    <property type="match status" value="1"/>
</dbReference>
<dbReference type="Gene3D" id="1.10.510.10">
    <property type="entry name" value="Transferase(Phosphotransferase) domain 1"/>
    <property type="match status" value="1"/>
</dbReference>
<evidence type="ECO:0000313" key="13">
    <source>
        <dbReference type="Proteomes" id="UP001186944"/>
    </source>
</evidence>
<dbReference type="FunFam" id="1.10.510.10:FF:000100">
    <property type="entry name" value="inhibitor of nuclear factor kappa-B kinase subunit epsilon"/>
    <property type="match status" value="1"/>
</dbReference>
<dbReference type="GO" id="GO:0008384">
    <property type="term" value="F:IkappaB kinase activity"/>
    <property type="evidence" value="ECO:0007669"/>
    <property type="project" value="UniProtKB-EC"/>
</dbReference>
<proteinExistence type="predicted"/>
<dbReference type="InterPro" id="IPR017441">
    <property type="entry name" value="Protein_kinase_ATP_BS"/>
</dbReference>
<dbReference type="Proteomes" id="UP001186944">
    <property type="component" value="Unassembled WGS sequence"/>
</dbReference>
<dbReference type="Gene3D" id="1.20.1270.420">
    <property type="match status" value="1"/>
</dbReference>
<evidence type="ECO:0000256" key="2">
    <source>
        <dbReference type="ARBA" id="ARBA00012442"/>
    </source>
</evidence>
<dbReference type="Gene3D" id="3.30.200.20">
    <property type="entry name" value="Phosphorylase Kinase, domain 1"/>
    <property type="match status" value="1"/>
</dbReference>
<gene>
    <name evidence="12" type="ORF">FSP39_019829</name>
</gene>
<protein>
    <recommendedName>
        <fullName evidence="2">IkappaB kinase</fullName>
        <ecNumber evidence="2">2.7.11.10</ecNumber>
    </recommendedName>
</protein>
<evidence type="ECO:0000256" key="9">
    <source>
        <dbReference type="ARBA" id="ARBA00048789"/>
    </source>
</evidence>
<organism evidence="12 13">
    <name type="scientific">Pinctada imbricata</name>
    <name type="common">Atlantic pearl-oyster</name>
    <name type="synonym">Pinctada martensii</name>
    <dbReference type="NCBI Taxonomy" id="66713"/>
    <lineage>
        <taxon>Eukaryota</taxon>
        <taxon>Metazoa</taxon>
        <taxon>Spiralia</taxon>
        <taxon>Lophotrochozoa</taxon>
        <taxon>Mollusca</taxon>
        <taxon>Bivalvia</taxon>
        <taxon>Autobranchia</taxon>
        <taxon>Pteriomorphia</taxon>
        <taxon>Pterioida</taxon>
        <taxon>Pterioidea</taxon>
        <taxon>Pteriidae</taxon>
        <taxon>Pinctada</taxon>
    </lineage>
</organism>
<feature type="binding site" evidence="10">
    <location>
        <position position="41"/>
    </location>
    <ligand>
        <name>ATP</name>
        <dbReference type="ChEBI" id="CHEBI:30616"/>
    </ligand>
</feature>
<dbReference type="Pfam" id="PF00069">
    <property type="entry name" value="Pkinase"/>
    <property type="match status" value="1"/>
</dbReference>
<dbReference type="InterPro" id="IPR000719">
    <property type="entry name" value="Prot_kinase_dom"/>
</dbReference>
<comment type="catalytic activity">
    <reaction evidence="9">
        <text>L-seryl-[I-kappa-B protein] + ATP = O-phospho-L-seryl-[I-kappa-B protein] + ADP + H(+)</text>
        <dbReference type="Rhea" id="RHEA:19073"/>
        <dbReference type="Rhea" id="RHEA-COMP:13698"/>
        <dbReference type="Rhea" id="RHEA-COMP:13699"/>
        <dbReference type="ChEBI" id="CHEBI:15378"/>
        <dbReference type="ChEBI" id="CHEBI:29999"/>
        <dbReference type="ChEBI" id="CHEBI:30616"/>
        <dbReference type="ChEBI" id="CHEBI:83421"/>
        <dbReference type="ChEBI" id="CHEBI:456216"/>
        <dbReference type="EC" id="2.7.11.10"/>
    </reaction>
</comment>
<comment type="caution">
    <text evidence="12">The sequence shown here is derived from an EMBL/GenBank/DDBJ whole genome shotgun (WGS) entry which is preliminary data.</text>
</comment>
<keyword evidence="13" id="KW-1185">Reference proteome</keyword>
<evidence type="ECO:0000259" key="11">
    <source>
        <dbReference type="PROSITE" id="PS50011"/>
    </source>
</evidence>
<keyword evidence="5" id="KW-0808">Transferase</keyword>
<dbReference type="SMART" id="SM00220">
    <property type="entry name" value="S_TKc"/>
    <property type="match status" value="1"/>
</dbReference>
<dbReference type="GO" id="GO:0005524">
    <property type="term" value="F:ATP binding"/>
    <property type="evidence" value="ECO:0007669"/>
    <property type="project" value="UniProtKB-UniRule"/>
</dbReference>
<reference evidence="12" key="1">
    <citation type="submission" date="2019-08" db="EMBL/GenBank/DDBJ databases">
        <title>The improved chromosome-level genome for the pearl oyster Pinctada fucata martensii using PacBio sequencing and Hi-C.</title>
        <authorList>
            <person name="Zheng Z."/>
        </authorList>
    </citation>
    <scope>NUCLEOTIDE SEQUENCE</scope>
    <source>
        <strain evidence="12">ZZ-2019</strain>
        <tissue evidence="12">Adductor muscle</tissue>
    </source>
</reference>
<evidence type="ECO:0000256" key="4">
    <source>
        <dbReference type="ARBA" id="ARBA00022527"/>
    </source>
</evidence>
<dbReference type="InterPro" id="IPR008271">
    <property type="entry name" value="Ser/Thr_kinase_AS"/>
</dbReference>
<dbReference type="PANTHER" id="PTHR22969:SF15">
    <property type="entry name" value="FI05319P"/>
    <property type="match status" value="1"/>
</dbReference>
<dbReference type="PANTHER" id="PTHR22969">
    <property type="entry name" value="IKB KINASE"/>
    <property type="match status" value="1"/>
</dbReference>
<evidence type="ECO:0000256" key="7">
    <source>
        <dbReference type="ARBA" id="ARBA00022777"/>
    </source>
</evidence>
<dbReference type="SUPFAM" id="SSF56112">
    <property type="entry name" value="Protein kinase-like (PK-like)"/>
    <property type="match status" value="1"/>
</dbReference>
<accession>A0AA88YE72</accession>
<evidence type="ECO:0000256" key="3">
    <source>
        <dbReference type="ARBA" id="ARBA00022490"/>
    </source>
</evidence>
<keyword evidence="4" id="KW-0723">Serine/threonine-protein kinase</keyword>
<evidence type="ECO:0000256" key="5">
    <source>
        <dbReference type="ARBA" id="ARBA00022679"/>
    </source>
</evidence>
<dbReference type="EMBL" id="VSWD01000005">
    <property type="protein sequence ID" value="KAK3103519.1"/>
    <property type="molecule type" value="Genomic_DNA"/>
</dbReference>
<dbReference type="PROSITE" id="PS50011">
    <property type="entry name" value="PROTEIN_KINASE_DOM"/>
    <property type="match status" value="1"/>
</dbReference>
<sequence>MAFYRDTENHVYSQEDCLGRGATGDVYLGINKITGEKRALKMFDPRYTAQIAREVDALLKLQHPNITKFYQIEKDYSTKKSVLVMELCEKGNLLELLREPQNNLGLSEEEFVHFFRHLVSGMKHLRQQGFSHRDIKPGNILVCVDPDGSLVYKLSDFGTAKPLNEGDFFQSLVGTEEYLHPDIFRAAFIDNRRQREFNISADLWSLGATLFHACTGRVPFQPYSGRLDKPTMYNMISKKESGVISGIQSSQGGEIEWCRELPHTCRYSKYLKDVLTEMLVRLLECHGYRMWTFDGFFVEADELLNMKRIHVFTTIDFRHSYVYINPKASVKEFKEVVQEQTYSQSTKHHIDYRGHDVMVFGSGHDKCSDGFLVSDIPSTSPESPLVISDTECKQCAHVQTDSVFWTQYAEVSSLDFNGESSLHQTEEDYRTAKRMCMMMSKLSSIVSQTNRSVALANEAMLSCRCELQHRIKKLCSEREYLRHRFYDVDTLIQKDKKSVAEEFTTVSVNGDIVEDDRSKVRSKLNECSSFEHFTKKLHHERSSILDEKNTEDLKKKTRQALRLYEESESLLAKFSERRKKPILKYHEQQFQIFDRLTMKKLYDNVLCIAEKARDISNELNIFYIAWNNNRHRISYMEVCDTYEEELDCIRSSIAEIVQNMKGIHDPPLPSISQRKLAYDVKKRVNSILETEISESKSLLQESRLQIESLSSLMADLPTLNDSITEDLTTLKPANSNHS</sequence>
<dbReference type="Gene3D" id="3.10.20.90">
    <property type="entry name" value="Phosphatidylinositol 3-kinase Catalytic Subunit, Chain A, domain 1"/>
    <property type="match status" value="1"/>
</dbReference>
<comment type="subcellular location">
    <subcellularLocation>
        <location evidence="1">Cytoplasm</location>
    </subcellularLocation>
</comment>
<dbReference type="PROSITE" id="PS00108">
    <property type="entry name" value="PROTEIN_KINASE_ST"/>
    <property type="match status" value="1"/>
</dbReference>
<name>A0AA88YE72_PINIB</name>
<evidence type="ECO:0000256" key="8">
    <source>
        <dbReference type="ARBA" id="ARBA00022840"/>
    </source>
</evidence>
<dbReference type="InterPro" id="IPR011009">
    <property type="entry name" value="Kinase-like_dom_sf"/>
</dbReference>
<evidence type="ECO:0000256" key="1">
    <source>
        <dbReference type="ARBA" id="ARBA00004496"/>
    </source>
</evidence>
<keyword evidence="7" id="KW-0418">Kinase</keyword>
<evidence type="ECO:0000313" key="12">
    <source>
        <dbReference type="EMBL" id="KAK3103519.1"/>
    </source>
</evidence>
<keyword evidence="8 10" id="KW-0067">ATP-binding</keyword>
<keyword evidence="6 10" id="KW-0547">Nucleotide-binding</keyword>
<dbReference type="EC" id="2.7.11.10" evidence="2"/>